<keyword evidence="5" id="KW-0804">Transcription</keyword>
<dbReference type="InterPro" id="IPR013324">
    <property type="entry name" value="RNA_pol_sigma_r3/r4-like"/>
</dbReference>
<dbReference type="SUPFAM" id="SSF88946">
    <property type="entry name" value="Sigma2 domain of RNA polymerase sigma factors"/>
    <property type="match status" value="1"/>
</dbReference>
<dbReference type="PANTHER" id="PTHR43133:SF8">
    <property type="entry name" value="RNA POLYMERASE SIGMA FACTOR HI_1459-RELATED"/>
    <property type="match status" value="1"/>
</dbReference>
<evidence type="ECO:0000256" key="4">
    <source>
        <dbReference type="ARBA" id="ARBA00023125"/>
    </source>
</evidence>
<evidence type="ECO:0000256" key="5">
    <source>
        <dbReference type="ARBA" id="ARBA00023163"/>
    </source>
</evidence>
<organism evidence="8 9">
    <name type="scientific">Nocardioides marinquilinus</name>
    <dbReference type="NCBI Taxonomy" id="1210400"/>
    <lineage>
        <taxon>Bacteria</taxon>
        <taxon>Bacillati</taxon>
        <taxon>Actinomycetota</taxon>
        <taxon>Actinomycetes</taxon>
        <taxon>Propionibacteriales</taxon>
        <taxon>Nocardioidaceae</taxon>
        <taxon>Nocardioides</taxon>
    </lineage>
</organism>
<dbReference type="InterPro" id="IPR007627">
    <property type="entry name" value="RNA_pol_sigma70_r2"/>
</dbReference>
<protein>
    <submittedName>
        <fullName evidence="8">RNA polymerase sigma factor</fullName>
    </submittedName>
</protein>
<dbReference type="RefSeq" id="WP_345453969.1">
    <property type="nucleotide sequence ID" value="NZ_BAABKG010000001.1"/>
</dbReference>
<dbReference type="NCBIfam" id="TIGR02937">
    <property type="entry name" value="sigma70-ECF"/>
    <property type="match status" value="1"/>
</dbReference>
<evidence type="ECO:0000313" key="9">
    <source>
        <dbReference type="Proteomes" id="UP001500221"/>
    </source>
</evidence>
<sequence length="185" mass="19762">MAGRQADVLVAAARAGDHEAWRRLYELHASRLVAWLRSLPHTDAASSADDVASEAWLTAASKIGELRGGDDDFAPWLFTIARNHASNSRRKALRRATDPLDVQESADAFGAVPDGTDAVDGGDRTRRLLALLSPREAEVVACIDVVGLDVAATAQVLGMRPTAVRVARHRALGRLRSHLGDAGLS</sequence>
<comment type="caution">
    <text evidence="8">The sequence shown here is derived from an EMBL/GenBank/DDBJ whole genome shotgun (WGS) entry which is preliminary data.</text>
</comment>
<dbReference type="PANTHER" id="PTHR43133">
    <property type="entry name" value="RNA POLYMERASE ECF-TYPE SIGMA FACTO"/>
    <property type="match status" value="1"/>
</dbReference>
<keyword evidence="3" id="KW-0731">Sigma factor</keyword>
<evidence type="ECO:0000259" key="7">
    <source>
        <dbReference type="Pfam" id="PF08281"/>
    </source>
</evidence>
<reference evidence="9" key="1">
    <citation type="journal article" date="2019" name="Int. J. Syst. Evol. Microbiol.">
        <title>The Global Catalogue of Microorganisms (GCM) 10K type strain sequencing project: providing services to taxonomists for standard genome sequencing and annotation.</title>
        <authorList>
            <consortium name="The Broad Institute Genomics Platform"/>
            <consortium name="The Broad Institute Genome Sequencing Center for Infectious Disease"/>
            <person name="Wu L."/>
            <person name="Ma J."/>
        </authorList>
    </citation>
    <scope>NUCLEOTIDE SEQUENCE [LARGE SCALE GENOMIC DNA]</scope>
    <source>
        <strain evidence="9">JCM 18459</strain>
    </source>
</reference>
<proteinExistence type="inferred from homology"/>
<keyword evidence="2" id="KW-0805">Transcription regulation</keyword>
<dbReference type="InterPro" id="IPR013249">
    <property type="entry name" value="RNA_pol_sigma70_r4_t2"/>
</dbReference>
<name>A0ABP9PBM2_9ACTN</name>
<gene>
    <name evidence="8" type="ORF">GCM10023340_03900</name>
</gene>
<dbReference type="SUPFAM" id="SSF88659">
    <property type="entry name" value="Sigma3 and sigma4 domains of RNA polymerase sigma factors"/>
    <property type="match status" value="1"/>
</dbReference>
<accession>A0ABP9PBM2</accession>
<evidence type="ECO:0000259" key="6">
    <source>
        <dbReference type="Pfam" id="PF04542"/>
    </source>
</evidence>
<evidence type="ECO:0000313" key="8">
    <source>
        <dbReference type="EMBL" id="GAA5141724.1"/>
    </source>
</evidence>
<dbReference type="Proteomes" id="UP001500221">
    <property type="component" value="Unassembled WGS sequence"/>
</dbReference>
<dbReference type="Pfam" id="PF04542">
    <property type="entry name" value="Sigma70_r2"/>
    <property type="match status" value="1"/>
</dbReference>
<dbReference type="InterPro" id="IPR039425">
    <property type="entry name" value="RNA_pol_sigma-70-like"/>
</dbReference>
<feature type="domain" description="RNA polymerase sigma factor 70 region 4 type 2" evidence="7">
    <location>
        <begin position="126"/>
        <end position="175"/>
    </location>
</feature>
<dbReference type="InterPro" id="IPR036388">
    <property type="entry name" value="WH-like_DNA-bd_sf"/>
</dbReference>
<evidence type="ECO:0000256" key="2">
    <source>
        <dbReference type="ARBA" id="ARBA00023015"/>
    </source>
</evidence>
<dbReference type="InterPro" id="IPR014284">
    <property type="entry name" value="RNA_pol_sigma-70_dom"/>
</dbReference>
<keyword evidence="9" id="KW-1185">Reference proteome</keyword>
<dbReference type="EMBL" id="BAABKG010000001">
    <property type="protein sequence ID" value="GAA5141724.1"/>
    <property type="molecule type" value="Genomic_DNA"/>
</dbReference>
<evidence type="ECO:0000256" key="1">
    <source>
        <dbReference type="ARBA" id="ARBA00010641"/>
    </source>
</evidence>
<dbReference type="InterPro" id="IPR013325">
    <property type="entry name" value="RNA_pol_sigma_r2"/>
</dbReference>
<evidence type="ECO:0000256" key="3">
    <source>
        <dbReference type="ARBA" id="ARBA00023082"/>
    </source>
</evidence>
<keyword evidence="4" id="KW-0238">DNA-binding</keyword>
<comment type="similarity">
    <text evidence="1">Belongs to the sigma-70 factor family. ECF subfamily.</text>
</comment>
<dbReference type="Pfam" id="PF08281">
    <property type="entry name" value="Sigma70_r4_2"/>
    <property type="match status" value="1"/>
</dbReference>
<dbReference type="Gene3D" id="1.10.1740.10">
    <property type="match status" value="1"/>
</dbReference>
<dbReference type="Gene3D" id="1.10.10.10">
    <property type="entry name" value="Winged helix-like DNA-binding domain superfamily/Winged helix DNA-binding domain"/>
    <property type="match status" value="1"/>
</dbReference>
<feature type="domain" description="RNA polymerase sigma-70 region 2" evidence="6">
    <location>
        <begin position="24"/>
        <end position="93"/>
    </location>
</feature>